<protein>
    <submittedName>
        <fullName evidence="1">Uncharacterized protein</fullName>
    </submittedName>
</protein>
<evidence type="ECO:0000313" key="1">
    <source>
        <dbReference type="EMBL" id="QLQ33250.1"/>
    </source>
</evidence>
<gene>
    <name evidence="1" type="ORF">HZT40_18480</name>
</gene>
<dbReference type="Proteomes" id="UP000510621">
    <property type="component" value="Chromosome"/>
</dbReference>
<evidence type="ECO:0000313" key="2">
    <source>
        <dbReference type="Proteomes" id="UP000510621"/>
    </source>
</evidence>
<organism evidence="1 2">
    <name type="scientific">Candidatus Thiothrix singaporensis</name>
    <dbReference type="NCBI Taxonomy" id="2799669"/>
    <lineage>
        <taxon>Bacteria</taxon>
        <taxon>Pseudomonadati</taxon>
        <taxon>Pseudomonadota</taxon>
        <taxon>Gammaproteobacteria</taxon>
        <taxon>Thiotrichales</taxon>
        <taxon>Thiotrichaceae</taxon>
        <taxon>Thiothrix</taxon>
    </lineage>
</organism>
<accession>A0A7L6AVN8</accession>
<dbReference type="EMBL" id="CP059265">
    <property type="protein sequence ID" value="QLQ33250.1"/>
    <property type="molecule type" value="Genomic_DNA"/>
</dbReference>
<dbReference type="AlphaFoldDB" id="A0A7L6AVN8"/>
<reference evidence="1" key="1">
    <citation type="submission" date="2020-06" db="EMBL/GenBank/DDBJ databases">
        <title>Analysis procedures for assessing recovery of high quality, complete, closed genomes from Nanopore long read metagenome sequencing.</title>
        <authorList>
            <person name="Bessarab I."/>
            <person name="Arumugam K."/>
            <person name="Haryono M."/>
            <person name="Liu X."/>
            <person name="Roy S."/>
            <person name="Zuniga-Montanez R.E."/>
            <person name="Qiu G."/>
            <person name="Drautz-Moses D.I."/>
            <person name="Law Y.Y."/>
            <person name="Wuertz S."/>
            <person name="Lauro F.M."/>
            <person name="Huson D.H."/>
            <person name="Williams R.B."/>
        </authorList>
    </citation>
    <scope>NUCLEOTIDE SEQUENCE [LARGE SCALE GENOMIC DNA]</scope>
    <source>
        <strain evidence="1">SSD2</strain>
    </source>
</reference>
<keyword evidence="2" id="KW-1185">Reference proteome</keyword>
<name>A0A7L6AVN8_9GAMM</name>
<sequence length="216" mass="25975">MTNDDIYHFDLQNKMACDFQNKDFLQHALENSNHFLDLVLQSLTTWAYKEEPSGRHLNTAFIHSCPSYHRRHSRHDLYHVENLGRLTQALEKAICRHARENTEWWKENEPKLKTSNLLIFRYFLIKPYSKFPENYADGISTLLTNPELLRYGHLDYELGRLMQVSYFVLPESIQLKNQQIILSLYKDDDWRELNGCVDELPIWVYRKQYYYLCGYQ</sequence>
<proteinExistence type="predicted"/>
<dbReference type="KEGG" id="this:HZT40_18480"/>